<dbReference type="InterPro" id="IPR001633">
    <property type="entry name" value="EAL_dom"/>
</dbReference>
<evidence type="ECO:0000313" key="3">
    <source>
        <dbReference type="Proteomes" id="UP000272464"/>
    </source>
</evidence>
<dbReference type="OrthoDB" id="581425at2"/>
<dbReference type="InterPro" id="IPR035919">
    <property type="entry name" value="EAL_sf"/>
</dbReference>
<dbReference type="Gene3D" id="3.20.20.450">
    <property type="entry name" value="EAL domain"/>
    <property type="match status" value="1"/>
</dbReference>
<dbReference type="Proteomes" id="UP000272464">
    <property type="component" value="Unassembled WGS sequence"/>
</dbReference>
<dbReference type="AlphaFoldDB" id="A0A433XC65"/>
<keyword evidence="3" id="KW-1185">Reference proteome</keyword>
<dbReference type="EMBL" id="RZNX01000003">
    <property type="protein sequence ID" value="RUT31673.1"/>
    <property type="molecule type" value="Genomic_DNA"/>
</dbReference>
<name>A0A433XC65_9BACL</name>
<dbReference type="SUPFAM" id="SSF141868">
    <property type="entry name" value="EAL domain-like"/>
    <property type="match status" value="1"/>
</dbReference>
<dbReference type="PANTHER" id="PTHR33121">
    <property type="entry name" value="CYCLIC DI-GMP PHOSPHODIESTERASE PDEF"/>
    <property type="match status" value="1"/>
</dbReference>
<dbReference type="PROSITE" id="PS50883">
    <property type="entry name" value="EAL"/>
    <property type="match status" value="1"/>
</dbReference>
<reference evidence="2 3" key="1">
    <citation type="submission" date="2018-12" db="EMBL/GenBank/DDBJ databases">
        <authorList>
            <person name="Sun L."/>
            <person name="Chen Z."/>
        </authorList>
    </citation>
    <scope>NUCLEOTIDE SEQUENCE [LARGE SCALE GENOMIC DNA]</scope>
    <source>
        <strain evidence="2 3">3-5-3</strain>
    </source>
</reference>
<proteinExistence type="predicted"/>
<dbReference type="CDD" id="cd01948">
    <property type="entry name" value="EAL"/>
    <property type="match status" value="1"/>
</dbReference>
<dbReference type="Pfam" id="PF00563">
    <property type="entry name" value="EAL"/>
    <property type="match status" value="1"/>
</dbReference>
<sequence length="343" mass="39180">MICSSCGVGRPIEDNGVISLRPITSEFISLLTQEGFQVICDNHICSVAYHSRAEILELIQCIRKTAWADESEMYMNIEGVKSLPDRPVWVSLAQMEARFHHHGIVDIIVEERFTSYMQPIVSHREEVVGFEFLMRPSSAQYPFNPFELFEIARETGLHSFLDRAARISAIEISALHLPRGFKRFINFLPSSIYNPQYCLTHTFEAIERHSLDPKDFVFEVVETEQIHNMNNLVDIFDEYRKNGISVALDDVGSGYSTLAEMSRLKPDYVKIDRSLVDGSSRDKRKQQEILNIIERAKDFGGYVLAEGIEEREDFEFCRAHGAAFAQGYLFGKPMPEPPQGLTQ</sequence>
<dbReference type="PANTHER" id="PTHR33121:SF15">
    <property type="entry name" value="BLUE LIGHT- AND TEMPERATURE-REGULATED ANTIREPRESSOR BLUF"/>
    <property type="match status" value="1"/>
</dbReference>
<comment type="caution">
    <text evidence="2">The sequence shown here is derived from an EMBL/GenBank/DDBJ whole genome shotgun (WGS) entry which is preliminary data.</text>
</comment>
<dbReference type="GO" id="GO:0071111">
    <property type="term" value="F:cyclic-guanylate-specific phosphodiesterase activity"/>
    <property type="evidence" value="ECO:0007669"/>
    <property type="project" value="InterPro"/>
</dbReference>
<accession>A0A433XC65</accession>
<dbReference type="RefSeq" id="WP_127199053.1">
    <property type="nucleotide sequence ID" value="NZ_RZNX01000003.1"/>
</dbReference>
<evidence type="ECO:0000259" key="1">
    <source>
        <dbReference type="PROSITE" id="PS50883"/>
    </source>
</evidence>
<gene>
    <name evidence="2" type="ORF">EJP77_09790</name>
</gene>
<dbReference type="SMART" id="SM00052">
    <property type="entry name" value="EAL"/>
    <property type="match status" value="1"/>
</dbReference>
<organism evidence="2 3">
    <name type="scientific">Paenibacillus zeisoli</name>
    <dbReference type="NCBI Taxonomy" id="2496267"/>
    <lineage>
        <taxon>Bacteria</taxon>
        <taxon>Bacillati</taxon>
        <taxon>Bacillota</taxon>
        <taxon>Bacilli</taxon>
        <taxon>Bacillales</taxon>
        <taxon>Paenibacillaceae</taxon>
        <taxon>Paenibacillus</taxon>
    </lineage>
</organism>
<protein>
    <submittedName>
        <fullName evidence="2">EAL domain-containing protein</fullName>
    </submittedName>
</protein>
<evidence type="ECO:0000313" key="2">
    <source>
        <dbReference type="EMBL" id="RUT31673.1"/>
    </source>
</evidence>
<feature type="domain" description="EAL" evidence="1">
    <location>
        <begin position="97"/>
        <end position="343"/>
    </location>
</feature>
<dbReference type="InterPro" id="IPR050706">
    <property type="entry name" value="Cyclic-di-GMP_PDE-like"/>
</dbReference>